<proteinExistence type="predicted"/>
<gene>
    <name evidence="1" type="ORF">SAMN04489724_2591</name>
</gene>
<accession>A0A1I7BPD8</accession>
<sequence>MSENFPKIEEIRKGINELLLIKNWDRFKINEDPEKYLKELDKFLLSKLGFFPRFINKFNFSDFPFKFYRLRKFDRNMNTNLISEYSYPPVEYVKSIQRANLPNYPVFYCTNSPGTAIIETIKNGEGVNFEKDVFFLSEWQINSNAELNVTPFFFESIEKGSIFNFWQNENKRKLKKMLTNFSKDQIDSYLEVLVYLSNLFVFENTYPITSFIAHEHIYAKDKFSSDMFVYPSFQSKMKTVNYAIHPNVVIEHMKLKSVYNIRVNSIDFEKELISYSLIKTGDNLNGKLLWKSIDPKDLKMLEKLKSVFGDDIKLE</sequence>
<dbReference type="AlphaFoldDB" id="A0A1I7BPD8"/>
<organism evidence="1 2">
    <name type="scientific">Algoriphagus locisalis</name>
    <dbReference type="NCBI Taxonomy" id="305507"/>
    <lineage>
        <taxon>Bacteria</taxon>
        <taxon>Pseudomonadati</taxon>
        <taxon>Bacteroidota</taxon>
        <taxon>Cytophagia</taxon>
        <taxon>Cytophagales</taxon>
        <taxon>Cyclobacteriaceae</taxon>
        <taxon>Algoriphagus</taxon>
    </lineage>
</organism>
<name>A0A1I7BPD8_9BACT</name>
<keyword evidence="2" id="KW-1185">Reference proteome</keyword>
<dbReference type="STRING" id="305507.SAMN04489724_2591"/>
<dbReference type="EMBL" id="FPBF01000003">
    <property type="protein sequence ID" value="SFT89070.1"/>
    <property type="molecule type" value="Genomic_DNA"/>
</dbReference>
<evidence type="ECO:0008006" key="3">
    <source>
        <dbReference type="Google" id="ProtNLM"/>
    </source>
</evidence>
<dbReference type="RefSeq" id="WP_091693671.1">
    <property type="nucleotide sequence ID" value="NZ_FPBF01000003.1"/>
</dbReference>
<dbReference type="OrthoDB" id="983161at2"/>
<evidence type="ECO:0000313" key="1">
    <source>
        <dbReference type="EMBL" id="SFT89070.1"/>
    </source>
</evidence>
<protein>
    <recommendedName>
        <fullName evidence="3">RES domain-containing protein</fullName>
    </recommendedName>
</protein>
<reference evidence="2" key="1">
    <citation type="submission" date="2016-10" db="EMBL/GenBank/DDBJ databases">
        <authorList>
            <person name="Varghese N."/>
            <person name="Submissions S."/>
        </authorList>
    </citation>
    <scope>NUCLEOTIDE SEQUENCE [LARGE SCALE GENOMIC DNA]</scope>
    <source>
        <strain evidence="2">DSM 23445</strain>
    </source>
</reference>
<dbReference type="Proteomes" id="UP000199673">
    <property type="component" value="Unassembled WGS sequence"/>
</dbReference>
<evidence type="ECO:0000313" key="2">
    <source>
        <dbReference type="Proteomes" id="UP000199673"/>
    </source>
</evidence>